<reference evidence="2" key="1">
    <citation type="submission" date="2012-09" db="EMBL/GenBank/DDBJ databases">
        <title>Metagenomic Characterization of a Microbial Community in Wastewater Detects High Levels of Antibiotic Resistance.</title>
        <authorList>
            <person name="Abrams M."/>
            <person name="Caldwell A."/>
            <person name="Vandaei E."/>
            <person name="Lee W."/>
            <person name="Perrott J."/>
            <person name="Khan S.Y."/>
            <person name="Ta J."/>
            <person name="Romero D."/>
            <person name="Nguyen V."/>
            <person name="Pourmand N."/>
            <person name="Ouverney C.C."/>
        </authorList>
    </citation>
    <scope>NUCLEOTIDE SEQUENCE</scope>
</reference>
<dbReference type="GO" id="GO:0006310">
    <property type="term" value="P:DNA recombination"/>
    <property type="evidence" value="ECO:0007669"/>
    <property type="project" value="InterPro"/>
</dbReference>
<feature type="compositionally biased region" description="Polar residues" evidence="1">
    <location>
        <begin position="251"/>
        <end position="261"/>
    </location>
</feature>
<dbReference type="AlphaFoldDB" id="L7VZ21"/>
<dbReference type="EMBL" id="JX649911">
    <property type="protein sequence ID" value="AGC72751.1"/>
    <property type="molecule type" value="Genomic_DNA"/>
</dbReference>
<dbReference type="SUPFAM" id="SSF103084">
    <property type="entry name" value="Holliday junction resolvase RusA"/>
    <property type="match status" value="1"/>
</dbReference>
<accession>L7VZ21</accession>
<dbReference type="GO" id="GO:0000287">
    <property type="term" value="F:magnesium ion binding"/>
    <property type="evidence" value="ECO:0007669"/>
    <property type="project" value="InterPro"/>
</dbReference>
<evidence type="ECO:0000313" key="2">
    <source>
        <dbReference type="EMBL" id="AGC72751.1"/>
    </source>
</evidence>
<dbReference type="Pfam" id="PF05866">
    <property type="entry name" value="RusA"/>
    <property type="match status" value="1"/>
</dbReference>
<organism evidence="2">
    <name type="scientific">uncultured bacterium A1Q1_fos_2101</name>
    <dbReference type="NCBI Taxonomy" id="1256561"/>
    <lineage>
        <taxon>Bacteria</taxon>
        <taxon>environmental samples</taxon>
    </lineage>
</organism>
<evidence type="ECO:0000256" key="1">
    <source>
        <dbReference type="SAM" id="MobiDB-lite"/>
    </source>
</evidence>
<dbReference type="InterPro" id="IPR008822">
    <property type="entry name" value="Endonuclease_RusA-like"/>
</dbReference>
<feature type="compositionally biased region" description="Low complexity" evidence="1">
    <location>
        <begin position="237"/>
        <end position="246"/>
    </location>
</feature>
<feature type="region of interest" description="Disordered" evidence="1">
    <location>
        <begin position="237"/>
        <end position="261"/>
    </location>
</feature>
<protein>
    <submittedName>
        <fullName evidence="2">Uncharacterized protein</fullName>
    </submittedName>
</protein>
<proteinExistence type="predicted"/>
<dbReference type="InterPro" id="IPR036614">
    <property type="entry name" value="RusA-like_sf"/>
</dbReference>
<dbReference type="GO" id="GO:0006281">
    <property type="term" value="P:DNA repair"/>
    <property type="evidence" value="ECO:0007669"/>
    <property type="project" value="InterPro"/>
</dbReference>
<sequence>MTDKQTIEYVRPEGLPEDAVPFVAFVGVADEGSGFFPTYHPDGEVWSLFTESSLRQFDLPVPDRTYEVTVRLTEAEVKARTSYFHGDTRMSAVSEVTFGVHGDPAPQGSKRHVGGGRMVEMSKKVGPWREAVHNAARAELLSGRWGDTFHHGPLRLDITFHYAMPRKRTKAERALGVLWRCVTPDLDKLIRSTGDALTSSELIHDDGQFAQIQAEKVETVDGWSGAVIRITRLPVSPVSGGSSLPSEPAITPTQSQPGGAA</sequence>
<dbReference type="Gene3D" id="3.30.1330.70">
    <property type="entry name" value="Holliday junction resolvase RusA"/>
    <property type="match status" value="1"/>
</dbReference>
<name>L7VZ21_9BACT</name>